<dbReference type="RefSeq" id="WP_050059706.1">
    <property type="nucleotide sequence ID" value="NZ_JACHEK010000005.1"/>
</dbReference>
<comment type="caution">
    <text evidence="2">The sequence shown here is derived from an EMBL/GenBank/DDBJ whole genome shotgun (WGS) entry which is preliminary data.</text>
</comment>
<sequence>MSTQGVTVNLVLNSASYSAAIKDAQRQIDTFAGKARGAGHSTVSSMQASSAAIRTLEGGMANNVRAVERFITMIPGVGKALQTAFPLIGGLAFAGLLVRLGTELNEFIRKANQVPQALLNGFRELSTSSLLANDELRKTNDTLQAQIDKLSGRHENTLALTLDEARINADKLAQSLDRDNQQIQQLLKSNQVSILGGIFTNQIPTAAVSGQVNYWNQELANLGHAYNQAVHNAGGDTNSPAVQQAQAALTQRRQDAIRSFQSDLTLRRVGAGAGEEYAGNQQANINIDAGELDLLNNQQDQANLQTDNVKLTAREKSIQASKEFADQQKALQEQIVQQWHQQLDDLKSAEGLTLSQEADFWISRAAMAQRGSKSYTSALDEANKDIAQVRAENRRGEDAFAKTSAEPLDTNDLSVTDRSSIQSSSKTATDYLKNLNEGIELQRQNAQAIAEASLQMEVATGRISAFDAANIQAALHTQEYEQSLSQLQDALGNVANDPGLSQLDKNAQSAALNNQIAALNGQRSTQVLQDQQATSANTVTGSMSMAINQMVQAWTNASQQITGFFSNSVGTLNDTLVNVLTTRDRGGNTARRQFEAAGHSVFTDLTRRGLQATEGSLFSSLGFGSQKADGSSANPFYVRIASGAGGAISGAAGEIGGFVRGIFGGGTAPSMTSQALSTTSSAVSSVLDSIPLQGFFAAGGDVVANRPAMIGEAGPEVFWPHSAGTIIPNNQLGGSTNHNISIDARGSTDPAATEAAVHRAMSRYLPSSVAASVAAVQDRNRRVPLSTR</sequence>
<evidence type="ECO:0008006" key="4">
    <source>
        <dbReference type="Google" id="ProtNLM"/>
    </source>
</evidence>
<reference evidence="2 3" key="1">
    <citation type="submission" date="2020-08" db="EMBL/GenBank/DDBJ databases">
        <title>Genomic Encyclopedia of Type Strains, Phase IV (KMG-IV): sequencing the most valuable type-strain genomes for metagenomic binning, comparative biology and taxonomic classification.</title>
        <authorList>
            <person name="Goeker M."/>
        </authorList>
    </citation>
    <scope>NUCLEOTIDE SEQUENCE [LARGE SCALE GENOMIC DNA]</scope>
    <source>
        <strain evidence="2 3">DSM 103733</strain>
    </source>
</reference>
<feature type="coiled-coil region" evidence="1">
    <location>
        <begin position="133"/>
        <end position="189"/>
    </location>
</feature>
<protein>
    <recommendedName>
        <fullName evidence="4">Bacteriophage tail tape measure N-terminal domain-containing protein</fullName>
    </recommendedName>
</protein>
<keyword evidence="1" id="KW-0175">Coiled coil</keyword>
<dbReference type="OrthoDB" id="112391at2"/>
<dbReference type="Proteomes" id="UP000538666">
    <property type="component" value="Unassembled WGS sequence"/>
</dbReference>
<dbReference type="AlphaFoldDB" id="A0A841JTI2"/>
<keyword evidence="3" id="KW-1185">Reference proteome</keyword>
<feature type="coiled-coil region" evidence="1">
    <location>
        <begin position="372"/>
        <end position="399"/>
    </location>
</feature>
<dbReference type="EMBL" id="JACHEK010000005">
    <property type="protein sequence ID" value="MBB6144713.1"/>
    <property type="molecule type" value="Genomic_DNA"/>
</dbReference>
<evidence type="ECO:0000313" key="3">
    <source>
        <dbReference type="Proteomes" id="UP000538666"/>
    </source>
</evidence>
<accession>A0A841JTI2</accession>
<proteinExistence type="predicted"/>
<gene>
    <name evidence="2" type="ORF">HNQ77_002669</name>
</gene>
<name>A0A841JTI2_9BACT</name>
<evidence type="ECO:0000256" key="1">
    <source>
        <dbReference type="SAM" id="Coils"/>
    </source>
</evidence>
<organism evidence="2 3">
    <name type="scientific">Silvibacterium bohemicum</name>
    <dbReference type="NCBI Taxonomy" id="1577686"/>
    <lineage>
        <taxon>Bacteria</taxon>
        <taxon>Pseudomonadati</taxon>
        <taxon>Acidobacteriota</taxon>
        <taxon>Terriglobia</taxon>
        <taxon>Terriglobales</taxon>
        <taxon>Acidobacteriaceae</taxon>
        <taxon>Silvibacterium</taxon>
    </lineage>
</organism>
<evidence type="ECO:0000313" key="2">
    <source>
        <dbReference type="EMBL" id="MBB6144713.1"/>
    </source>
</evidence>